<accession>A0A3P1VC00</accession>
<evidence type="ECO:0000259" key="1">
    <source>
        <dbReference type="Pfam" id="PF14506"/>
    </source>
</evidence>
<dbReference type="InterPro" id="IPR032702">
    <property type="entry name" value="CppA_N"/>
</dbReference>
<comment type="caution">
    <text evidence="3">The sequence shown here is derived from an EMBL/GenBank/DDBJ whole genome shotgun (WGS) entry which is preliminary data.</text>
</comment>
<dbReference type="InterPro" id="IPR029068">
    <property type="entry name" value="Glyas_Bleomycin-R_OHBP_Dase"/>
</dbReference>
<evidence type="ECO:0000259" key="2">
    <source>
        <dbReference type="Pfam" id="PF14507"/>
    </source>
</evidence>
<feature type="domain" description="CppA N-terminal" evidence="1">
    <location>
        <begin position="8"/>
        <end position="130"/>
    </location>
</feature>
<dbReference type="Proteomes" id="UP000281771">
    <property type="component" value="Unassembled WGS sequence"/>
</dbReference>
<dbReference type="Pfam" id="PF14506">
    <property type="entry name" value="CppA_N"/>
    <property type="match status" value="1"/>
</dbReference>
<feature type="domain" description="CppA C-terminal" evidence="2">
    <location>
        <begin position="146"/>
        <end position="243"/>
    </location>
</feature>
<dbReference type="RefSeq" id="WP_124777074.1">
    <property type="nucleotide sequence ID" value="NZ_RQZA01000005.1"/>
</dbReference>
<sequence length="245" mass="27727">MLEIEKVIVPCLRVNNRTVNQIFLEEQLGLKTVLEEASFAEFAGHSTDKKAKLVLIESPSMRTRAVEGPKKLAKLSLKVEVPAEIEALLARGTSFSKLYRGKNGLAFETILPEGYVFLLHSEDSVENLQELSSPVDFMELPNFKGLTHFSISQILINTPNPVDSRNFYQTIWSQQGTLVFQEAQGPDLLVAADTTWDLDSFRVQVSDSLDWAELESKLVNPYFKDKKGRFLQTSDPSKIELWFEK</sequence>
<organism evidence="3 4">
    <name type="scientific">Streptococcus minor</name>
    <dbReference type="NCBI Taxonomy" id="229549"/>
    <lineage>
        <taxon>Bacteria</taxon>
        <taxon>Bacillati</taxon>
        <taxon>Bacillota</taxon>
        <taxon>Bacilli</taxon>
        <taxon>Lactobacillales</taxon>
        <taxon>Streptococcaceae</taxon>
        <taxon>Streptococcus</taxon>
    </lineage>
</organism>
<dbReference type="STRING" id="1123309.GCA_000377005_00392"/>
<gene>
    <name evidence="3" type="ORF">EII38_06765</name>
</gene>
<proteinExistence type="predicted"/>
<keyword evidence="4" id="KW-1185">Reference proteome</keyword>
<dbReference type="AlphaFoldDB" id="A0A3P1VC00"/>
<reference evidence="3 4" key="1">
    <citation type="submission" date="2018-11" db="EMBL/GenBank/DDBJ databases">
        <title>Genomes From Bacteria Associated with the Canine Oral Cavity: a Test Case for Automated Genome-Based Taxonomic Assignment.</title>
        <authorList>
            <person name="Coil D.A."/>
            <person name="Jospin G."/>
            <person name="Darling A.E."/>
            <person name="Wallis C."/>
            <person name="Davis I.J."/>
            <person name="Harris S."/>
            <person name="Eisen J.A."/>
            <person name="Holcombe L.J."/>
            <person name="O'Flynn C."/>
        </authorList>
    </citation>
    <scope>NUCLEOTIDE SEQUENCE [LARGE SCALE GENOMIC DNA]</scope>
    <source>
        <strain evidence="3 4">OH4621_COT-116</strain>
    </source>
</reference>
<dbReference type="EMBL" id="RQZA01000005">
    <property type="protein sequence ID" value="RRD31187.1"/>
    <property type="molecule type" value="Genomic_DNA"/>
</dbReference>
<dbReference type="Pfam" id="PF14507">
    <property type="entry name" value="CppA_C"/>
    <property type="match status" value="1"/>
</dbReference>
<dbReference type="Gene3D" id="3.10.180.10">
    <property type="entry name" value="2,3-Dihydroxybiphenyl 1,2-Dioxygenase, domain 1"/>
    <property type="match status" value="1"/>
</dbReference>
<evidence type="ECO:0000313" key="3">
    <source>
        <dbReference type="EMBL" id="RRD31187.1"/>
    </source>
</evidence>
<dbReference type="Gene3D" id="3.10.180.40">
    <property type="entry name" value="C3-degrading proteinase like domains"/>
    <property type="match status" value="1"/>
</dbReference>
<dbReference type="InterPro" id="IPR032703">
    <property type="entry name" value="CppA_C"/>
</dbReference>
<evidence type="ECO:0000313" key="4">
    <source>
        <dbReference type="Proteomes" id="UP000281771"/>
    </source>
</evidence>
<protein>
    <submittedName>
        <fullName evidence="3">Chemotaxis protein</fullName>
    </submittedName>
</protein>
<name>A0A3P1VC00_9STRE</name>